<proteinExistence type="predicted"/>
<evidence type="ECO:0000313" key="2">
    <source>
        <dbReference type="Proteomes" id="UP001515683"/>
    </source>
</evidence>
<keyword evidence="2" id="KW-1185">Reference proteome</keyword>
<evidence type="ECO:0000313" key="1">
    <source>
        <dbReference type="EMBL" id="NIF22660.1"/>
    </source>
</evidence>
<sequence>MRLWERKKAPENVAAIFHRGSDEVPILEGCVFTKQIPRFLYLHSKAKSQMHHSSEFHSLCVRRVQTAACGSQIIAAIPWIKM</sequence>
<organism evidence="1 2">
    <name type="scientific">Candidatus Pantoea multigeneris</name>
    <dbReference type="NCBI Taxonomy" id="2608357"/>
    <lineage>
        <taxon>Bacteria</taxon>
        <taxon>Pseudomonadati</taxon>
        <taxon>Pseudomonadota</taxon>
        <taxon>Gammaproteobacteria</taxon>
        <taxon>Enterobacterales</taxon>
        <taxon>Erwiniaceae</taxon>
        <taxon>Pantoea</taxon>
    </lineage>
</organism>
<gene>
    <name evidence="1" type="ORF">F3J40_13765</name>
</gene>
<dbReference type="RefSeq" id="WP_167015445.1">
    <property type="nucleotide sequence ID" value="NZ_VWXF01000005.1"/>
</dbReference>
<dbReference type="Proteomes" id="UP001515683">
    <property type="component" value="Unassembled WGS sequence"/>
</dbReference>
<reference evidence="1 2" key="1">
    <citation type="journal article" date="2019" name="bioRxiv">
        <title>Bacteria contribute to plant secondary compound degradation in a generalist herbivore system.</title>
        <authorList>
            <person name="Francoeur C.B."/>
            <person name="Khadempour L."/>
            <person name="Moreira-Soto R.D."/>
            <person name="Gotting K."/>
            <person name="Book A.J."/>
            <person name="Pinto-Tomas A.A."/>
            <person name="Keefover-Ring K."/>
            <person name="Currie C.R."/>
        </authorList>
    </citation>
    <scope>NUCLEOTIDE SEQUENCE [LARGE SCALE GENOMIC DNA]</scope>
    <source>
        <strain evidence="1">Acro-835</strain>
    </source>
</reference>
<accession>A0ABX0RHD7</accession>
<protein>
    <submittedName>
        <fullName evidence="1">Uncharacterized protein</fullName>
    </submittedName>
</protein>
<comment type="caution">
    <text evidence="1">The sequence shown here is derived from an EMBL/GenBank/DDBJ whole genome shotgun (WGS) entry which is preliminary data.</text>
</comment>
<dbReference type="EMBL" id="VWXF01000005">
    <property type="protein sequence ID" value="NIF22660.1"/>
    <property type="molecule type" value="Genomic_DNA"/>
</dbReference>
<name>A0ABX0RHD7_9GAMM</name>